<evidence type="ECO:0000313" key="3">
    <source>
        <dbReference type="Proteomes" id="UP001596002"/>
    </source>
</evidence>
<proteinExistence type="predicted"/>
<comment type="caution">
    <text evidence="2">The sequence shown here is derived from an EMBL/GenBank/DDBJ whole genome shotgun (WGS) entry which is preliminary data.</text>
</comment>
<reference evidence="3" key="1">
    <citation type="journal article" date="2019" name="Int. J. Syst. Evol. Microbiol.">
        <title>The Global Catalogue of Microorganisms (GCM) 10K type strain sequencing project: providing services to taxonomists for standard genome sequencing and annotation.</title>
        <authorList>
            <consortium name="The Broad Institute Genomics Platform"/>
            <consortium name="The Broad Institute Genome Sequencing Center for Infectious Disease"/>
            <person name="Wu L."/>
            <person name="Ma J."/>
        </authorList>
    </citation>
    <scope>NUCLEOTIDE SEQUENCE [LARGE SCALE GENOMIC DNA]</scope>
    <source>
        <strain evidence="3">WYCCWR 12678</strain>
    </source>
</reference>
<dbReference type="InterPro" id="IPR036188">
    <property type="entry name" value="FAD/NAD-bd_sf"/>
</dbReference>
<dbReference type="Pfam" id="PF01593">
    <property type="entry name" value="Amino_oxidase"/>
    <property type="match status" value="1"/>
</dbReference>
<name>A0ABV9PZI0_9BACL</name>
<dbReference type="InterPro" id="IPR002937">
    <property type="entry name" value="Amino_oxidase"/>
</dbReference>
<dbReference type="InterPro" id="IPR050464">
    <property type="entry name" value="Zeta_carotene_desat/Oxidored"/>
</dbReference>
<dbReference type="Proteomes" id="UP001596002">
    <property type="component" value="Unassembled WGS sequence"/>
</dbReference>
<dbReference type="Gene3D" id="3.50.50.60">
    <property type="entry name" value="FAD/NAD(P)-binding domain"/>
    <property type="match status" value="1"/>
</dbReference>
<evidence type="ECO:0000313" key="2">
    <source>
        <dbReference type="EMBL" id="MFC4766367.1"/>
    </source>
</evidence>
<dbReference type="RefSeq" id="WP_380024202.1">
    <property type="nucleotide sequence ID" value="NZ_JBHSHC010000016.1"/>
</dbReference>
<dbReference type="PRINTS" id="PR00420">
    <property type="entry name" value="RNGMNOXGNASE"/>
</dbReference>
<dbReference type="PANTHER" id="PTHR42923">
    <property type="entry name" value="PROTOPORPHYRINOGEN OXIDASE"/>
    <property type="match status" value="1"/>
</dbReference>
<protein>
    <submittedName>
        <fullName evidence="2">Protoporphyrinogen/coproporphyrinogen oxidase</fullName>
    </submittedName>
</protein>
<organism evidence="2 3">
    <name type="scientific">Effusibacillus consociatus</name>
    <dbReference type="NCBI Taxonomy" id="1117041"/>
    <lineage>
        <taxon>Bacteria</taxon>
        <taxon>Bacillati</taxon>
        <taxon>Bacillota</taxon>
        <taxon>Bacilli</taxon>
        <taxon>Bacillales</taxon>
        <taxon>Alicyclobacillaceae</taxon>
        <taxon>Effusibacillus</taxon>
    </lineage>
</organism>
<accession>A0ABV9PZI0</accession>
<sequence length="414" mass="46793">MLDVVVIGAGLAGLSAARELQRRGANVLVLEKEKRIGGRVLTQRVPDEDGTQFEQGAQFFAHHFKTVRTLARNLQVPLVPRPFSLRMRVGQEWREARYDRWNILLNLPGVPWNVRHQIVRLLRETSKRGIEDMALAEYAKRFHTSIYEYMIAPFHQTMFFSNPDAESTYHFFNHFGIPNSQRIYLPGGGMIRLAEALVQGLKVRIGQRVEKVESNTDSVAISVRTGTQVEILRSRYVILAVSGNQVLLLTEAGEYTRKTSEFLQSVKYAGTAVLSFRVKKAGAHFGFSIPPKYGSILSGGVSNCSRIWNVMLTNHAYQELREETDEQIMKRVAEEMKRWLPEMGADFSDMKIRRWAAAIPRFQPGFDQYGPLSKQNENGRIQLAGDYLELGCTEGAVRSGLQAAAKVAAFLQKD</sequence>
<gene>
    <name evidence="2" type="ORF">ACFO8Q_03015</name>
</gene>
<feature type="domain" description="Amine oxidase" evidence="1">
    <location>
        <begin position="11"/>
        <end position="407"/>
    </location>
</feature>
<dbReference type="SUPFAM" id="SSF51905">
    <property type="entry name" value="FAD/NAD(P)-binding domain"/>
    <property type="match status" value="1"/>
</dbReference>
<dbReference type="EMBL" id="JBHSHC010000016">
    <property type="protein sequence ID" value="MFC4766367.1"/>
    <property type="molecule type" value="Genomic_DNA"/>
</dbReference>
<keyword evidence="3" id="KW-1185">Reference proteome</keyword>
<evidence type="ECO:0000259" key="1">
    <source>
        <dbReference type="Pfam" id="PF01593"/>
    </source>
</evidence>